<name>A0AA88IXG9_FICCA</name>
<dbReference type="EMBL" id="BTGU01000072">
    <property type="protein sequence ID" value="GMN57709.1"/>
    <property type="molecule type" value="Genomic_DNA"/>
</dbReference>
<proteinExistence type="predicted"/>
<evidence type="ECO:0000313" key="2">
    <source>
        <dbReference type="EMBL" id="GMN57709.1"/>
    </source>
</evidence>
<reference evidence="2" key="1">
    <citation type="submission" date="2023-07" db="EMBL/GenBank/DDBJ databases">
        <title>draft genome sequence of fig (Ficus carica).</title>
        <authorList>
            <person name="Takahashi T."/>
            <person name="Nishimura K."/>
        </authorList>
    </citation>
    <scope>NUCLEOTIDE SEQUENCE</scope>
</reference>
<dbReference type="PANTHER" id="PTHR31482:SF18">
    <property type="entry name" value="ESTS AU081301(E20138)"/>
    <property type="match status" value="1"/>
</dbReference>
<evidence type="ECO:0000313" key="3">
    <source>
        <dbReference type="Proteomes" id="UP001187192"/>
    </source>
</evidence>
<keyword evidence="3" id="KW-1185">Reference proteome</keyword>
<dbReference type="Pfam" id="PF12937">
    <property type="entry name" value="F-box-like"/>
    <property type="match status" value="1"/>
</dbReference>
<dbReference type="CDD" id="cd09917">
    <property type="entry name" value="F-box_SF"/>
    <property type="match status" value="1"/>
</dbReference>
<dbReference type="Proteomes" id="UP001187192">
    <property type="component" value="Unassembled WGS sequence"/>
</dbReference>
<dbReference type="InterPro" id="IPR036047">
    <property type="entry name" value="F-box-like_dom_sf"/>
</dbReference>
<protein>
    <recommendedName>
        <fullName evidence="1">F-box domain-containing protein</fullName>
    </recommendedName>
</protein>
<dbReference type="Gene3D" id="1.20.1280.50">
    <property type="match status" value="1"/>
</dbReference>
<feature type="domain" description="F-box" evidence="1">
    <location>
        <begin position="7"/>
        <end position="54"/>
    </location>
</feature>
<dbReference type="AlphaFoldDB" id="A0AA88IXG9"/>
<evidence type="ECO:0000259" key="1">
    <source>
        <dbReference type="PROSITE" id="PS50181"/>
    </source>
</evidence>
<dbReference type="InterPro" id="IPR001810">
    <property type="entry name" value="F-box_dom"/>
</dbReference>
<organism evidence="2 3">
    <name type="scientific">Ficus carica</name>
    <name type="common">Common fig</name>
    <dbReference type="NCBI Taxonomy" id="3494"/>
    <lineage>
        <taxon>Eukaryota</taxon>
        <taxon>Viridiplantae</taxon>
        <taxon>Streptophyta</taxon>
        <taxon>Embryophyta</taxon>
        <taxon>Tracheophyta</taxon>
        <taxon>Spermatophyta</taxon>
        <taxon>Magnoliopsida</taxon>
        <taxon>eudicotyledons</taxon>
        <taxon>Gunneridae</taxon>
        <taxon>Pentapetalae</taxon>
        <taxon>rosids</taxon>
        <taxon>fabids</taxon>
        <taxon>Rosales</taxon>
        <taxon>Moraceae</taxon>
        <taxon>Ficeae</taxon>
        <taxon>Ficus</taxon>
    </lineage>
</organism>
<dbReference type="PROSITE" id="PS50181">
    <property type="entry name" value="FBOX"/>
    <property type="match status" value="1"/>
</dbReference>
<dbReference type="SUPFAM" id="SSF81383">
    <property type="entry name" value="F-box domain"/>
    <property type="match status" value="1"/>
</dbReference>
<dbReference type="PANTHER" id="PTHR31482">
    <property type="entry name" value="ESTS AU081301(E20138)"/>
    <property type="match status" value="1"/>
</dbReference>
<comment type="caution">
    <text evidence="2">The sequence shown here is derived from an EMBL/GenBank/DDBJ whole genome shotgun (WGS) entry which is preliminary data.</text>
</comment>
<accession>A0AA88IXG9</accession>
<sequence length="320" mass="37327">MSHEENKTSLLDLHEQILECILERLSPTDLCNMIRVCSFFRDMCSCCYHLWEKHLTQKWGKIIGDAAYRKWIGDLAYQEWQYSHTARPNLSYWRWKKGLFHSPRNAPQFSAIKPKLEKSCKAGSTLPASSVKALYLALESGKFWFPAQSGCSGVVLLCHDAQVSYDYRTDTFRARYPSQVRTTTEENVKWERIRAPPVDTPPFTPHVSDCLHDLKPGDHIEIQWKSHEKRPYGWWYAVVGHLEQCDGNMNHCRCHYSDTIVVEFNQYPPGSMWRRTMLSRKHNPGEGNGVDPLYGGIRKLSDEEEISKWLRLFFRSSYIS</sequence>
<gene>
    <name evidence="2" type="ORF">TIFTF001_026816</name>
</gene>